<evidence type="ECO:0000256" key="1">
    <source>
        <dbReference type="SAM" id="MobiDB-lite"/>
    </source>
</evidence>
<feature type="region of interest" description="Disordered" evidence="1">
    <location>
        <begin position="206"/>
        <end position="261"/>
    </location>
</feature>
<dbReference type="Proteomes" id="UP000016932">
    <property type="component" value="Unassembled WGS sequence"/>
</dbReference>
<feature type="compositionally biased region" description="Low complexity" evidence="1">
    <location>
        <begin position="226"/>
        <end position="237"/>
    </location>
</feature>
<dbReference type="PANTHER" id="PTHR39614:SF2">
    <property type="entry name" value="INTEGRAL MEMBRANE PROTEIN"/>
    <property type="match status" value="1"/>
</dbReference>
<dbReference type="PANTHER" id="PTHR39614">
    <property type="entry name" value="INTEGRAL MEMBRANE PROTEIN"/>
    <property type="match status" value="1"/>
</dbReference>
<organism evidence="4 5">
    <name type="scientific">Pseudocercospora fijiensis (strain CIRAD86)</name>
    <name type="common">Black leaf streak disease fungus</name>
    <name type="synonym">Mycosphaerella fijiensis</name>
    <dbReference type="NCBI Taxonomy" id="383855"/>
    <lineage>
        <taxon>Eukaryota</taxon>
        <taxon>Fungi</taxon>
        <taxon>Dikarya</taxon>
        <taxon>Ascomycota</taxon>
        <taxon>Pezizomycotina</taxon>
        <taxon>Dothideomycetes</taxon>
        <taxon>Dothideomycetidae</taxon>
        <taxon>Mycosphaerellales</taxon>
        <taxon>Mycosphaerellaceae</taxon>
        <taxon>Pseudocercospora</taxon>
    </lineage>
</organism>
<dbReference type="KEGG" id="pfj:MYCFIDRAFT_89028"/>
<feature type="transmembrane region" description="Helical" evidence="2">
    <location>
        <begin position="123"/>
        <end position="143"/>
    </location>
</feature>
<evidence type="ECO:0000313" key="4">
    <source>
        <dbReference type="EMBL" id="EME87157.1"/>
    </source>
</evidence>
<dbReference type="RefSeq" id="XP_007920703.1">
    <property type="nucleotide sequence ID" value="XM_007922512.1"/>
</dbReference>
<feature type="domain" description="Rhodopsin" evidence="3">
    <location>
        <begin position="82"/>
        <end position="184"/>
    </location>
</feature>
<evidence type="ECO:0000313" key="5">
    <source>
        <dbReference type="Proteomes" id="UP000016932"/>
    </source>
</evidence>
<gene>
    <name evidence="4" type="ORF">MYCFIDRAFT_89028</name>
</gene>
<feature type="transmembrane region" description="Helical" evidence="2">
    <location>
        <begin position="12"/>
        <end position="32"/>
    </location>
</feature>
<sequence>MPQREGYENAVTYTISLCLVFTICVGLVRAWIRRNAYGRDDIVIGLATLVSFGYTGASYAAVGAGLGKPWSRIKEDPHLAKLNENARWQAITGLDIFSEIILLLLPLHLVWNLQMRLSKKAMIIIAFWIRIPTLGFSIGRNYYTMRLRQQSSDNGLDSSLANIWLQIELAYAIASSTLSALKTFTESFASGFGMGFTRGKGDNSYGMSDVSGSSGRSSSRTEKSKSPTSSGASGSIGRSTERPKGVEVCTPPVPDVATDTGLRLRPETDISHIASVSANPQNGEIWRANSSVGSESSGDDNNLVIVRRSYEVHEHDRAPILPDREVRA</sequence>
<name>N1Q8C5_PSEFD</name>
<dbReference type="VEuPathDB" id="FungiDB:MYCFIDRAFT_89028"/>
<dbReference type="Pfam" id="PF20684">
    <property type="entry name" value="Fung_rhodopsin"/>
    <property type="match status" value="1"/>
</dbReference>
<dbReference type="AlphaFoldDB" id="N1Q8C5"/>
<dbReference type="EMBL" id="KB446555">
    <property type="protein sequence ID" value="EME87157.1"/>
    <property type="molecule type" value="Genomic_DNA"/>
</dbReference>
<dbReference type="OrthoDB" id="3918601at2759"/>
<dbReference type="InterPro" id="IPR049326">
    <property type="entry name" value="Rhodopsin_dom_fungi"/>
</dbReference>
<dbReference type="eggNOG" id="ENOG502SPVV">
    <property type="taxonomic scope" value="Eukaryota"/>
</dbReference>
<keyword evidence="5" id="KW-1185">Reference proteome</keyword>
<evidence type="ECO:0000259" key="3">
    <source>
        <dbReference type="Pfam" id="PF20684"/>
    </source>
</evidence>
<accession>N1Q8C5</accession>
<keyword evidence="2" id="KW-0812">Transmembrane</keyword>
<proteinExistence type="predicted"/>
<dbReference type="HOGENOM" id="CLU_036632_3_0_1"/>
<evidence type="ECO:0000256" key="2">
    <source>
        <dbReference type="SAM" id="Phobius"/>
    </source>
</evidence>
<dbReference type="GeneID" id="19342756"/>
<feature type="transmembrane region" description="Helical" evidence="2">
    <location>
        <begin position="86"/>
        <end position="111"/>
    </location>
</feature>
<reference evidence="4 5" key="1">
    <citation type="journal article" date="2012" name="PLoS Pathog.">
        <title>Diverse lifestyles and strategies of plant pathogenesis encoded in the genomes of eighteen Dothideomycetes fungi.</title>
        <authorList>
            <person name="Ohm R.A."/>
            <person name="Feau N."/>
            <person name="Henrissat B."/>
            <person name="Schoch C.L."/>
            <person name="Horwitz B.A."/>
            <person name="Barry K.W."/>
            <person name="Condon B.J."/>
            <person name="Copeland A.C."/>
            <person name="Dhillon B."/>
            <person name="Glaser F."/>
            <person name="Hesse C.N."/>
            <person name="Kosti I."/>
            <person name="LaButti K."/>
            <person name="Lindquist E.A."/>
            <person name="Lucas S."/>
            <person name="Salamov A.A."/>
            <person name="Bradshaw R.E."/>
            <person name="Ciuffetti L."/>
            <person name="Hamelin R.C."/>
            <person name="Kema G.H.J."/>
            <person name="Lawrence C."/>
            <person name="Scott J.A."/>
            <person name="Spatafora J.W."/>
            <person name="Turgeon B.G."/>
            <person name="de Wit P.J.G.M."/>
            <person name="Zhong S."/>
            <person name="Goodwin S.B."/>
            <person name="Grigoriev I.V."/>
        </authorList>
    </citation>
    <scope>NUCLEOTIDE SEQUENCE [LARGE SCALE GENOMIC DNA]</scope>
    <source>
        <strain evidence="4 5">CIRAD86</strain>
    </source>
</reference>
<protein>
    <recommendedName>
        <fullName evidence="3">Rhodopsin domain-containing protein</fullName>
    </recommendedName>
</protein>
<feature type="transmembrane region" description="Helical" evidence="2">
    <location>
        <begin position="44"/>
        <end position="66"/>
    </location>
</feature>
<keyword evidence="2" id="KW-1133">Transmembrane helix</keyword>
<keyword evidence="2" id="KW-0472">Membrane</keyword>